<dbReference type="Proteomes" id="UP000254209">
    <property type="component" value="Unassembled WGS sequence"/>
</dbReference>
<dbReference type="AlphaFoldDB" id="A0A376BKF6"/>
<evidence type="ECO:0000313" key="1">
    <source>
        <dbReference type="EMBL" id="SSY70103.1"/>
    </source>
</evidence>
<dbReference type="Pfam" id="PF14903">
    <property type="entry name" value="WG_beta_rep"/>
    <property type="match status" value="3"/>
</dbReference>
<organism evidence="1 2">
    <name type="scientific">Alysiella crassa</name>
    <dbReference type="NCBI Taxonomy" id="153491"/>
    <lineage>
        <taxon>Bacteria</taxon>
        <taxon>Pseudomonadati</taxon>
        <taxon>Pseudomonadota</taxon>
        <taxon>Betaproteobacteria</taxon>
        <taxon>Neisseriales</taxon>
        <taxon>Neisseriaceae</taxon>
        <taxon>Alysiella</taxon>
    </lineage>
</organism>
<proteinExistence type="predicted"/>
<protein>
    <submittedName>
        <fullName evidence="1">KWG Leptospira</fullName>
    </submittedName>
</protein>
<dbReference type="RefSeq" id="WP_169815856.1">
    <property type="nucleotide sequence ID" value="NZ_CP091519.2"/>
</dbReference>
<sequence length="292" mass="33768">MRLVFGASDVGLINRHGRVIIPPKYLSIQGLSVQHKNVIVNQRHSRKKVYSGMMDRRLGHVVLPLEYDDVWLIGDDKAIVEQAGRYAIFDEHGRAQTPFRYSLIEFGEQKIRKFATAPLKLENRQANPQLRYGVMNGAGKELLPDIYVNVAHLTREITLLHDEQGQSWFVNSLGQKWQIAAGNEIMWVFEEWVLVKNTQGQVALLNHAGQEIIPFGTFDKMFLETKSKRFLIQQNGQWGLADLTGKILIKPQYESVFHRSIDFSGWARFFFTNGNVWDEYDVDGRWLRFHPI</sequence>
<dbReference type="PANTHER" id="PTHR37841">
    <property type="entry name" value="GLR2918 PROTEIN"/>
    <property type="match status" value="1"/>
</dbReference>
<dbReference type="PANTHER" id="PTHR37841:SF1">
    <property type="entry name" value="DUF3298 DOMAIN-CONTAINING PROTEIN"/>
    <property type="match status" value="1"/>
</dbReference>
<reference evidence="1 2" key="1">
    <citation type="submission" date="2018-06" db="EMBL/GenBank/DDBJ databases">
        <authorList>
            <consortium name="Pathogen Informatics"/>
            <person name="Doyle S."/>
        </authorList>
    </citation>
    <scope>NUCLEOTIDE SEQUENCE [LARGE SCALE GENOMIC DNA]</scope>
    <source>
        <strain evidence="1 2">NCTC10283</strain>
    </source>
</reference>
<dbReference type="EMBL" id="UFSO01000002">
    <property type="protein sequence ID" value="SSY70103.1"/>
    <property type="molecule type" value="Genomic_DNA"/>
</dbReference>
<dbReference type="InterPro" id="IPR032774">
    <property type="entry name" value="WG_beta_rep"/>
</dbReference>
<accession>A0A376BKF6</accession>
<dbReference type="STRING" id="1120980.GCA_000745955_01696"/>
<gene>
    <name evidence="1" type="ORF">NCTC10283_00167</name>
</gene>
<name>A0A376BKF6_9NEIS</name>
<keyword evidence="2" id="KW-1185">Reference proteome</keyword>
<evidence type="ECO:0000313" key="2">
    <source>
        <dbReference type="Proteomes" id="UP000254209"/>
    </source>
</evidence>